<dbReference type="OrthoDB" id="3158924at2759"/>
<dbReference type="GO" id="GO:0006338">
    <property type="term" value="P:chromatin remodeling"/>
    <property type="evidence" value="ECO:0007669"/>
    <property type="project" value="UniProtKB-ARBA"/>
</dbReference>
<dbReference type="OMA" id="WENYENC"/>
<evidence type="ECO:0000259" key="1">
    <source>
        <dbReference type="SMART" id="SM00298"/>
    </source>
</evidence>
<dbReference type="AlphaFoldDB" id="K5XIS8"/>
<feature type="domain" description="Chromo" evidence="1">
    <location>
        <begin position="56"/>
        <end position="106"/>
    </location>
</feature>
<dbReference type="HOGENOM" id="CLU_132807_1_0_1"/>
<reference evidence="3" key="1">
    <citation type="journal article" date="2012" name="Proc. Natl. Acad. Sci. U.S.A.">
        <title>Genome sequence of the button mushroom Agaricus bisporus reveals mechanisms governing adaptation to a humic-rich ecological niche.</title>
        <authorList>
            <person name="Morin E."/>
            <person name="Kohler A."/>
            <person name="Baker A.R."/>
            <person name="Foulongne-Oriol M."/>
            <person name="Lombard V."/>
            <person name="Nagy L.G."/>
            <person name="Ohm R.A."/>
            <person name="Patyshakuliyeva A."/>
            <person name="Brun A."/>
            <person name="Aerts A.L."/>
            <person name="Bailey A.M."/>
            <person name="Billette C."/>
            <person name="Coutinho P.M."/>
            <person name="Deakin G."/>
            <person name="Doddapaneni H."/>
            <person name="Floudas D."/>
            <person name="Grimwood J."/>
            <person name="Hilden K."/>
            <person name="Kuees U."/>
            <person name="LaButti K.M."/>
            <person name="Lapidus A."/>
            <person name="Lindquist E.A."/>
            <person name="Lucas S.M."/>
            <person name="Murat C."/>
            <person name="Riley R.W."/>
            <person name="Salamov A.A."/>
            <person name="Schmutz J."/>
            <person name="Subramanian V."/>
            <person name="Woesten H.A.B."/>
            <person name="Xu J."/>
            <person name="Eastwood D.C."/>
            <person name="Foster G.D."/>
            <person name="Sonnenberg A.S."/>
            <person name="Cullen D."/>
            <person name="de Vries R.P."/>
            <person name="Lundell T."/>
            <person name="Hibbett D.S."/>
            <person name="Henrissat B."/>
            <person name="Burton K.S."/>
            <person name="Kerrigan R.W."/>
            <person name="Challen M.P."/>
            <person name="Grigoriev I.V."/>
            <person name="Martin F."/>
        </authorList>
    </citation>
    <scope>NUCLEOTIDE SEQUENCE [LARGE SCALE GENOMIC DNA]</scope>
    <source>
        <strain evidence="3">JB137-S8 / ATCC MYA-4627 / FGSC 10392</strain>
    </source>
</reference>
<protein>
    <recommendedName>
        <fullName evidence="1">Chromo domain-containing protein</fullName>
    </recommendedName>
</protein>
<dbReference type="Proteomes" id="UP000008493">
    <property type="component" value="Unassembled WGS sequence"/>
</dbReference>
<name>K5XIS8_AGABU</name>
<sequence length="117" mass="13807">KNSNYTLELPMALAKRGIHPTFHISLLRPHQASKDGMFPNWVQPEPYDFGLEDEHEWFVDEIIGHRRVDHGNLEFQVRWSLGDTTWETHTNCWDLAALDQYLELHNVKRANMLPKRS</sequence>
<accession>K5XIS8</accession>
<organism evidence="2 3">
    <name type="scientific">Agaricus bisporus var. burnettii (strain JB137-S8 / ATCC MYA-4627 / FGSC 10392)</name>
    <name type="common">White button mushroom</name>
    <dbReference type="NCBI Taxonomy" id="597362"/>
    <lineage>
        <taxon>Eukaryota</taxon>
        <taxon>Fungi</taxon>
        <taxon>Dikarya</taxon>
        <taxon>Basidiomycota</taxon>
        <taxon>Agaricomycotina</taxon>
        <taxon>Agaricomycetes</taxon>
        <taxon>Agaricomycetidae</taxon>
        <taxon>Agaricales</taxon>
        <taxon>Agaricineae</taxon>
        <taxon>Agaricaceae</taxon>
        <taxon>Agaricus</taxon>
    </lineage>
</organism>
<keyword evidence="3" id="KW-1185">Reference proteome</keyword>
<dbReference type="Gene3D" id="2.40.50.40">
    <property type="match status" value="1"/>
</dbReference>
<dbReference type="eggNOG" id="KOG0017">
    <property type="taxonomic scope" value="Eukaryota"/>
</dbReference>
<dbReference type="EMBL" id="JH971490">
    <property type="protein sequence ID" value="EKM74355.1"/>
    <property type="molecule type" value="Genomic_DNA"/>
</dbReference>
<dbReference type="CDD" id="cd00024">
    <property type="entry name" value="CD_CSD"/>
    <property type="match status" value="1"/>
</dbReference>
<gene>
    <name evidence="2" type="ORF">AGABI1DRAFT_48148</name>
</gene>
<evidence type="ECO:0000313" key="2">
    <source>
        <dbReference type="EMBL" id="EKM74355.1"/>
    </source>
</evidence>
<dbReference type="KEGG" id="abp:AGABI1DRAFT48148"/>
<evidence type="ECO:0000313" key="3">
    <source>
        <dbReference type="Proteomes" id="UP000008493"/>
    </source>
</evidence>
<dbReference type="SUPFAM" id="SSF54160">
    <property type="entry name" value="Chromo domain-like"/>
    <property type="match status" value="1"/>
</dbReference>
<dbReference type="GeneID" id="18829768"/>
<dbReference type="SMART" id="SM00298">
    <property type="entry name" value="CHROMO"/>
    <property type="match status" value="1"/>
</dbReference>
<proteinExistence type="predicted"/>
<dbReference type="InterPro" id="IPR016197">
    <property type="entry name" value="Chromo-like_dom_sf"/>
</dbReference>
<dbReference type="InParanoid" id="K5XIS8"/>
<dbReference type="InterPro" id="IPR000953">
    <property type="entry name" value="Chromo/chromo_shadow_dom"/>
</dbReference>
<feature type="non-terminal residue" evidence="2">
    <location>
        <position position="1"/>
    </location>
</feature>
<dbReference type="RefSeq" id="XP_007335003.1">
    <property type="nucleotide sequence ID" value="XM_007334941.1"/>
</dbReference>